<feature type="domain" description="DUF4342" evidence="2">
    <location>
        <begin position="5"/>
        <end position="81"/>
    </location>
</feature>
<keyword evidence="1" id="KW-0812">Transmembrane</keyword>
<dbReference type="Pfam" id="PF14242">
    <property type="entry name" value="DUF4342"/>
    <property type="match status" value="1"/>
</dbReference>
<keyword evidence="1" id="KW-0472">Membrane</keyword>
<evidence type="ECO:0000259" key="2">
    <source>
        <dbReference type="Pfam" id="PF14242"/>
    </source>
</evidence>
<keyword evidence="1" id="KW-1133">Transmembrane helix</keyword>
<dbReference type="EMBL" id="MEZK01000007">
    <property type="protein sequence ID" value="OGD63596.1"/>
    <property type="molecule type" value="Genomic_DNA"/>
</dbReference>
<dbReference type="InterPro" id="IPR025642">
    <property type="entry name" value="DUF4342"/>
</dbReference>
<accession>A0A1F5E8I8</accession>
<proteinExistence type="predicted"/>
<evidence type="ECO:0000256" key="1">
    <source>
        <dbReference type="SAM" id="Phobius"/>
    </source>
</evidence>
<gene>
    <name evidence="3" type="ORF">A2160_01870</name>
</gene>
<organism evidence="3 4">
    <name type="scientific">Candidatus Beckwithbacteria bacterium RBG_13_42_9</name>
    <dbReference type="NCBI Taxonomy" id="1797457"/>
    <lineage>
        <taxon>Bacteria</taxon>
        <taxon>Candidatus Beckwithiibacteriota</taxon>
    </lineage>
</organism>
<reference evidence="3 4" key="1">
    <citation type="journal article" date="2016" name="Nat. Commun.">
        <title>Thousands of microbial genomes shed light on interconnected biogeochemical processes in an aquifer system.</title>
        <authorList>
            <person name="Anantharaman K."/>
            <person name="Brown C.T."/>
            <person name="Hug L.A."/>
            <person name="Sharon I."/>
            <person name="Castelle C.J."/>
            <person name="Probst A.J."/>
            <person name="Thomas B.C."/>
            <person name="Singh A."/>
            <person name="Wilkins M.J."/>
            <person name="Karaoz U."/>
            <person name="Brodie E.L."/>
            <person name="Williams K.H."/>
            <person name="Hubbard S.S."/>
            <person name="Banfield J.F."/>
        </authorList>
    </citation>
    <scope>NUCLEOTIDE SEQUENCE [LARGE SCALE GENOMIC DNA]</scope>
</reference>
<dbReference type="Proteomes" id="UP000177006">
    <property type="component" value="Unassembled WGS sequence"/>
</dbReference>
<name>A0A1F5E8I8_9BACT</name>
<protein>
    <recommendedName>
        <fullName evidence="2">DUF4342 domain-containing protein</fullName>
    </recommendedName>
</protein>
<dbReference type="STRING" id="1797457.A2160_01870"/>
<comment type="caution">
    <text evidence="3">The sequence shown here is derived from an EMBL/GenBank/DDBJ whole genome shotgun (WGS) entry which is preliminary data.</text>
</comment>
<dbReference type="AlphaFoldDB" id="A0A1F5E8I8"/>
<evidence type="ECO:0000313" key="3">
    <source>
        <dbReference type="EMBL" id="OGD63596.1"/>
    </source>
</evidence>
<feature type="transmembrane region" description="Helical" evidence="1">
    <location>
        <begin position="44"/>
        <end position="72"/>
    </location>
</feature>
<evidence type="ECO:0000313" key="4">
    <source>
        <dbReference type="Proteomes" id="UP000177006"/>
    </source>
</evidence>
<sequence length="82" mass="8938">MPARKKKTETFKVRGEELIKKVKELVKEGNVRYITIKDKKGKTLIMFPLTVGVIGAVIAPVLAAVGAIAALVSECTITVERE</sequence>